<dbReference type="HOGENOM" id="CLU_619937_0_0_1"/>
<comment type="subcellular location">
    <subcellularLocation>
        <location evidence="1">Nucleus</location>
        <location evidence="1">Nuclear pore complex</location>
    </subcellularLocation>
</comment>
<proteinExistence type="predicted"/>
<keyword evidence="6" id="KW-0906">Nuclear pore complex</keyword>
<dbReference type="STRING" id="1037660.A0A066VAV4"/>
<evidence type="ECO:0000256" key="5">
    <source>
        <dbReference type="ARBA" id="ARBA00023010"/>
    </source>
</evidence>
<accession>A0A066VAV4</accession>
<dbReference type="GO" id="GO:0008139">
    <property type="term" value="F:nuclear localization sequence binding"/>
    <property type="evidence" value="ECO:0007669"/>
    <property type="project" value="InterPro"/>
</dbReference>
<dbReference type="GO" id="GO:0005643">
    <property type="term" value="C:nuclear pore"/>
    <property type="evidence" value="ECO:0007669"/>
    <property type="project" value="UniProtKB-SubCell"/>
</dbReference>
<gene>
    <name evidence="9" type="ORF">K437DRAFT_259803</name>
</gene>
<comment type="caution">
    <text evidence="9">The sequence shown here is derived from an EMBL/GenBank/DDBJ whole genome shotgun (WGS) entry which is preliminary data.</text>
</comment>
<sequence>MLGQTRSTSFSFGQGPAKQPAFGTGAPGGTTQQTFSFGQPAASTAVTSAAPATGGLFGANTSGQAAGAAPGGLFGAQPQQQPTTSTFGTTAKPLFGQVAAKQPQQQGSSLFNFGQPNQQQQPQQPGQQQTGGGLFGGPSLFGASTAAGASAPIGGLFGQPAQQQQQQPQQGGGLFSAFGQRSLGVQPQQQQQQLGQSQFGQPQLGQSQLGTSQLGQQVHQGGSHLTTPFAQHPFYQKERYNDLPVQAKQMVEQLDTFIQCQTKLRDELKSADLGAEVAKSSQGIRHIRSELKSLAMMIESDLLVSKDLQDHAEMDRADSNTLFEIARNFHHGGDNDHLRMFPRMYFSRAAAEFSERVQRYRATVEGIERQISSIGHRDEHSPQAIENAIHAQNTSFMALAAQVAAIHSEIEKLRDDYTRWYQQQHQSARDPFSMKGLGTAVTSS</sequence>
<evidence type="ECO:0000313" key="9">
    <source>
        <dbReference type="EMBL" id="KDN37418.1"/>
    </source>
</evidence>
<evidence type="ECO:0000256" key="2">
    <source>
        <dbReference type="ARBA" id="ARBA00022448"/>
    </source>
</evidence>
<protein>
    <recommendedName>
        <fullName evidence="11">Nucleoporin Nup54 alpha-helical domain-containing protein</fullName>
    </recommendedName>
</protein>
<feature type="compositionally biased region" description="Low complexity" evidence="8">
    <location>
        <begin position="20"/>
        <end position="32"/>
    </location>
</feature>
<dbReference type="PANTHER" id="PTHR13437:SF2">
    <property type="entry name" value="NUCLEOPORIN P58_P45"/>
    <property type="match status" value="1"/>
</dbReference>
<evidence type="ECO:0000256" key="8">
    <source>
        <dbReference type="SAM" id="MobiDB-lite"/>
    </source>
</evidence>
<dbReference type="InParanoid" id="A0A066VAV4"/>
<evidence type="ECO:0000313" key="10">
    <source>
        <dbReference type="Proteomes" id="UP000027361"/>
    </source>
</evidence>
<evidence type="ECO:0008006" key="11">
    <source>
        <dbReference type="Google" id="ProtNLM"/>
    </source>
</evidence>
<dbReference type="GeneID" id="25265378"/>
<keyword evidence="3" id="KW-0509">mRNA transport</keyword>
<feature type="compositionally biased region" description="Polar residues" evidence="8">
    <location>
        <begin position="1"/>
        <end position="12"/>
    </location>
</feature>
<dbReference type="EMBL" id="JMSN01000139">
    <property type="protein sequence ID" value="KDN37418.1"/>
    <property type="molecule type" value="Genomic_DNA"/>
</dbReference>
<dbReference type="OMA" id="RDNTDVF"/>
<dbReference type="GO" id="GO:0015031">
    <property type="term" value="P:protein transport"/>
    <property type="evidence" value="ECO:0007669"/>
    <property type="project" value="UniProtKB-KW"/>
</dbReference>
<evidence type="ECO:0000256" key="1">
    <source>
        <dbReference type="ARBA" id="ARBA00004567"/>
    </source>
</evidence>
<keyword evidence="2" id="KW-0813">Transport</keyword>
<dbReference type="Gene3D" id="6.10.140.1350">
    <property type="match status" value="1"/>
</dbReference>
<feature type="compositionally biased region" description="Low complexity" evidence="8">
    <location>
        <begin position="111"/>
        <end position="128"/>
    </location>
</feature>
<dbReference type="Proteomes" id="UP000027361">
    <property type="component" value="Unassembled WGS sequence"/>
</dbReference>
<keyword evidence="7" id="KW-0539">Nucleus</keyword>
<evidence type="ECO:0000256" key="7">
    <source>
        <dbReference type="ARBA" id="ARBA00023242"/>
    </source>
</evidence>
<organism evidence="9 10">
    <name type="scientific">Tilletiaria anomala (strain ATCC 24038 / CBS 436.72 / UBC 951)</name>
    <dbReference type="NCBI Taxonomy" id="1037660"/>
    <lineage>
        <taxon>Eukaryota</taxon>
        <taxon>Fungi</taxon>
        <taxon>Dikarya</taxon>
        <taxon>Basidiomycota</taxon>
        <taxon>Ustilaginomycotina</taxon>
        <taxon>Exobasidiomycetes</taxon>
        <taxon>Georgefischeriales</taxon>
        <taxon>Tilletiariaceae</taxon>
        <taxon>Tilletiaria</taxon>
    </lineage>
</organism>
<keyword evidence="5" id="KW-0811">Translocation</keyword>
<reference evidence="9 10" key="1">
    <citation type="submission" date="2014-05" db="EMBL/GenBank/DDBJ databases">
        <title>Draft genome sequence of a rare smut relative, Tilletiaria anomala UBC 951.</title>
        <authorList>
            <consortium name="DOE Joint Genome Institute"/>
            <person name="Toome M."/>
            <person name="Kuo A."/>
            <person name="Henrissat B."/>
            <person name="Lipzen A."/>
            <person name="Tritt A."/>
            <person name="Yoshinaga Y."/>
            <person name="Zane M."/>
            <person name="Barry K."/>
            <person name="Grigoriev I.V."/>
            <person name="Spatafora J.W."/>
            <person name="Aimea M.C."/>
        </authorList>
    </citation>
    <scope>NUCLEOTIDE SEQUENCE [LARGE SCALE GENOMIC DNA]</scope>
    <source>
        <strain evidence="9 10">UBC 951</strain>
    </source>
</reference>
<keyword evidence="10" id="KW-1185">Reference proteome</keyword>
<feature type="compositionally biased region" description="Polar residues" evidence="8">
    <location>
        <begin position="218"/>
        <end position="228"/>
    </location>
</feature>
<dbReference type="InterPro" id="IPR024882">
    <property type="entry name" value="NUP58/p45/49"/>
</dbReference>
<dbReference type="PANTHER" id="PTHR13437">
    <property type="entry name" value="NUCLEOPORIN P58/P45 NUCLEOPORIN-LIKE PROTEIN 1"/>
    <property type="match status" value="1"/>
</dbReference>
<dbReference type="GO" id="GO:0017056">
    <property type="term" value="F:structural constituent of nuclear pore"/>
    <property type="evidence" value="ECO:0007669"/>
    <property type="project" value="InterPro"/>
</dbReference>
<dbReference type="AlphaFoldDB" id="A0A066VAV4"/>
<evidence type="ECO:0000256" key="6">
    <source>
        <dbReference type="ARBA" id="ARBA00023132"/>
    </source>
</evidence>
<keyword evidence="4" id="KW-0653">Protein transport</keyword>
<name>A0A066VAV4_TILAU</name>
<feature type="region of interest" description="Disordered" evidence="8">
    <location>
        <begin position="65"/>
        <end position="228"/>
    </location>
</feature>
<dbReference type="GO" id="GO:0051028">
    <property type="term" value="P:mRNA transport"/>
    <property type="evidence" value="ECO:0007669"/>
    <property type="project" value="UniProtKB-KW"/>
</dbReference>
<feature type="region of interest" description="Disordered" evidence="8">
    <location>
        <begin position="1"/>
        <end position="32"/>
    </location>
</feature>
<dbReference type="OrthoDB" id="2538017at2759"/>
<evidence type="ECO:0000256" key="4">
    <source>
        <dbReference type="ARBA" id="ARBA00022927"/>
    </source>
</evidence>
<feature type="compositionally biased region" description="Low complexity" evidence="8">
    <location>
        <begin position="179"/>
        <end position="217"/>
    </location>
</feature>
<evidence type="ECO:0000256" key="3">
    <source>
        <dbReference type="ARBA" id="ARBA00022816"/>
    </source>
</evidence>
<feature type="compositionally biased region" description="Low complexity" evidence="8">
    <location>
        <begin position="158"/>
        <end position="169"/>
    </location>
</feature>
<dbReference type="RefSeq" id="XP_013240377.1">
    <property type="nucleotide sequence ID" value="XM_013384923.1"/>
</dbReference>